<feature type="domain" description="DUF6602" evidence="1">
    <location>
        <begin position="26"/>
        <end position="126"/>
    </location>
</feature>
<evidence type="ECO:0000259" key="1">
    <source>
        <dbReference type="Pfam" id="PF20247"/>
    </source>
</evidence>
<dbReference type="Pfam" id="PF20247">
    <property type="entry name" value="DUF6602"/>
    <property type="match status" value="1"/>
</dbReference>
<sequence>MTPSIDLPAIFDVAAEKMLLSIKEGRQSHATGNIRESGSELETEFRQFLSDRIPNLYGVKSGYLFDASMSCTPQIDAFITNNELTHALKVTSEDSVYVPYTCAHMIFEIKNSSSGIKSYLDQIGNISRAIIGMRKKYVEKYFEPGSNLYHKPLSFLFLGDTENGKLRDIQEWYSNNDIKPDYIILLDRSLIIAAQSQFFTMDHLSFYDYRSGDEYCIFEPKSSICKKGHMLMWIYFCIISNLNLILHGNNNQIIEFTKIVENDYPMKKKAVLSSATSW</sequence>
<dbReference type="AlphaFoldDB" id="A0A7W4JW59"/>
<organism evidence="2 3">
    <name type="scientific">Gluconacetobacter azotocaptans</name>
    <dbReference type="NCBI Taxonomy" id="142834"/>
    <lineage>
        <taxon>Bacteria</taxon>
        <taxon>Pseudomonadati</taxon>
        <taxon>Pseudomonadota</taxon>
        <taxon>Alphaproteobacteria</taxon>
        <taxon>Acetobacterales</taxon>
        <taxon>Acetobacteraceae</taxon>
        <taxon>Gluconacetobacter</taxon>
    </lineage>
</organism>
<protein>
    <recommendedName>
        <fullName evidence="1">DUF6602 domain-containing protein</fullName>
    </recommendedName>
</protein>
<evidence type="ECO:0000313" key="3">
    <source>
        <dbReference type="Proteomes" id="UP000555756"/>
    </source>
</evidence>
<evidence type="ECO:0000313" key="2">
    <source>
        <dbReference type="EMBL" id="MBB2191979.1"/>
    </source>
</evidence>
<dbReference type="EMBL" id="JABEQF010000034">
    <property type="protein sequence ID" value="MBB2191979.1"/>
    <property type="molecule type" value="Genomic_DNA"/>
</dbReference>
<comment type="caution">
    <text evidence="2">The sequence shown here is derived from an EMBL/GenBank/DDBJ whole genome shotgun (WGS) entry which is preliminary data.</text>
</comment>
<keyword evidence="3" id="KW-1185">Reference proteome</keyword>
<gene>
    <name evidence="2" type="ORF">HLH34_18780</name>
</gene>
<proteinExistence type="predicted"/>
<reference evidence="2 3" key="1">
    <citation type="submission" date="2020-04" db="EMBL/GenBank/DDBJ databases">
        <title>Description of novel Gluconacetobacter.</title>
        <authorList>
            <person name="Sombolestani A."/>
        </authorList>
    </citation>
    <scope>NUCLEOTIDE SEQUENCE [LARGE SCALE GENOMIC DNA]</scope>
    <source>
        <strain evidence="2 3">LMG 21311</strain>
    </source>
</reference>
<dbReference type="Proteomes" id="UP000555756">
    <property type="component" value="Unassembled WGS sequence"/>
</dbReference>
<dbReference type="InterPro" id="IPR046537">
    <property type="entry name" value="DUF6602"/>
</dbReference>
<dbReference type="RefSeq" id="WP_183121086.1">
    <property type="nucleotide sequence ID" value="NZ_JABEQF010000034.1"/>
</dbReference>
<name>A0A7W4JW59_9PROT</name>
<accession>A0A7W4JW59</accession>